<evidence type="ECO:0000313" key="7">
    <source>
        <dbReference type="EMBL" id="KAK6363158.1"/>
    </source>
</evidence>
<dbReference type="PROSITE" id="PS00028">
    <property type="entry name" value="ZINC_FINGER_C2H2_1"/>
    <property type="match status" value="1"/>
</dbReference>
<dbReference type="EMBL" id="JAVHNS010000001">
    <property type="protein sequence ID" value="KAK6363158.1"/>
    <property type="molecule type" value="Genomic_DNA"/>
</dbReference>
<dbReference type="PANTHER" id="PTHR24409:SF295">
    <property type="entry name" value="AZ2-RELATED"/>
    <property type="match status" value="1"/>
</dbReference>
<evidence type="ECO:0000313" key="8">
    <source>
        <dbReference type="Proteomes" id="UP001373714"/>
    </source>
</evidence>
<gene>
    <name evidence="7" type="ORF">TWF730_000604</name>
</gene>
<dbReference type="AlphaFoldDB" id="A0AAV9VPA5"/>
<feature type="region of interest" description="Disordered" evidence="5">
    <location>
        <begin position="187"/>
        <end position="210"/>
    </location>
</feature>
<dbReference type="GO" id="GO:0000981">
    <property type="term" value="F:DNA-binding transcription factor activity, RNA polymerase II-specific"/>
    <property type="evidence" value="ECO:0007669"/>
    <property type="project" value="TreeGrafter"/>
</dbReference>
<reference evidence="7 8" key="1">
    <citation type="submission" date="2019-10" db="EMBL/GenBank/DDBJ databases">
        <authorList>
            <person name="Palmer J.M."/>
        </authorList>
    </citation>
    <scope>NUCLEOTIDE SEQUENCE [LARGE SCALE GENOMIC DNA]</scope>
    <source>
        <strain evidence="7 8">TWF730</strain>
    </source>
</reference>
<evidence type="ECO:0000256" key="2">
    <source>
        <dbReference type="ARBA" id="ARBA00022737"/>
    </source>
</evidence>
<feature type="compositionally biased region" description="Polar residues" evidence="5">
    <location>
        <begin position="9"/>
        <end position="19"/>
    </location>
</feature>
<organism evidence="7 8">
    <name type="scientific">Orbilia blumenaviensis</name>
    <dbReference type="NCBI Taxonomy" id="1796055"/>
    <lineage>
        <taxon>Eukaryota</taxon>
        <taxon>Fungi</taxon>
        <taxon>Dikarya</taxon>
        <taxon>Ascomycota</taxon>
        <taxon>Pezizomycotina</taxon>
        <taxon>Orbiliomycetes</taxon>
        <taxon>Orbiliales</taxon>
        <taxon>Orbiliaceae</taxon>
        <taxon>Orbilia</taxon>
    </lineage>
</organism>
<keyword evidence="4" id="KW-0862">Zinc</keyword>
<keyword evidence="2" id="KW-0677">Repeat</keyword>
<dbReference type="PANTHER" id="PTHR24409">
    <property type="entry name" value="ZINC FINGER PROTEIN 142"/>
    <property type="match status" value="1"/>
</dbReference>
<dbReference type="GO" id="GO:0005634">
    <property type="term" value="C:nucleus"/>
    <property type="evidence" value="ECO:0007669"/>
    <property type="project" value="TreeGrafter"/>
</dbReference>
<feature type="domain" description="C2H2-type" evidence="6">
    <location>
        <begin position="58"/>
        <end position="78"/>
    </location>
</feature>
<protein>
    <recommendedName>
        <fullName evidence="6">C2H2-type domain-containing protein</fullName>
    </recommendedName>
</protein>
<keyword evidence="3" id="KW-0863">Zinc-finger</keyword>
<feature type="compositionally biased region" description="Basic residues" evidence="5">
    <location>
        <begin position="196"/>
        <end position="205"/>
    </location>
</feature>
<evidence type="ECO:0000256" key="5">
    <source>
        <dbReference type="SAM" id="MobiDB-lite"/>
    </source>
</evidence>
<dbReference type="GO" id="GO:0008270">
    <property type="term" value="F:zinc ion binding"/>
    <property type="evidence" value="ECO:0007669"/>
    <property type="project" value="UniProtKB-KW"/>
</dbReference>
<evidence type="ECO:0000256" key="3">
    <source>
        <dbReference type="ARBA" id="ARBA00022771"/>
    </source>
</evidence>
<evidence type="ECO:0000256" key="1">
    <source>
        <dbReference type="ARBA" id="ARBA00022723"/>
    </source>
</evidence>
<evidence type="ECO:0000256" key="4">
    <source>
        <dbReference type="ARBA" id="ARBA00022833"/>
    </source>
</evidence>
<accession>A0AAV9VPA5</accession>
<dbReference type="InterPro" id="IPR013087">
    <property type="entry name" value="Znf_C2H2_type"/>
</dbReference>
<comment type="caution">
    <text evidence="7">The sequence shown here is derived from an EMBL/GenBank/DDBJ whole genome shotgun (WGS) entry which is preliminary data.</text>
</comment>
<sequence length="507" mass="57445">MADKEPQMSLENSEPSTTALKRPHEPEPWTTCTRCKEEFFTLDRAKCHFETLCSDLWCGECNVSFENPDHAQLHLSMHLRRTNLCPRCEFDVGIGGDLEKHWKETGCKLKCVVCDTWFYKESYEDHMIQSPYCRRGTFTTEPIQTPSTELSVYQAPQVTQLSGQLEPEATFEPQIFTTLATEIEGDAGRRLEQSHARKRSRRRSHMASNHAENQQIAIYGQANGAQTNDVQAQCYGCRKGYPHAGAMISHLEAGNCPSMIDVLDVNYTFATYSGSEALLVSDDRKSLGRMLNYENIRDQKVFRCRGNNCVASFSVLSALLQHIRAASGCSTSCGRQSLLNHMRVNLYYQSVVHRIKKMASSGPATMFVKPPPYRIDEGYLRLPEQWRLDAAKLRSYITIATNNIMCGKPDVEGRNFISFKDPFNMSRTLDAMGFLVKQLQEELGKLNAGSDRPGGGNTCQILMYFQSTQETHGLASFLRDVERFRAVAKNELQNFPARQHAFNTQVF</sequence>
<dbReference type="Proteomes" id="UP001373714">
    <property type="component" value="Unassembled WGS sequence"/>
</dbReference>
<proteinExistence type="predicted"/>
<keyword evidence="1" id="KW-0479">Metal-binding</keyword>
<feature type="region of interest" description="Disordered" evidence="5">
    <location>
        <begin position="1"/>
        <end position="28"/>
    </location>
</feature>
<name>A0AAV9VPA5_9PEZI</name>
<keyword evidence="8" id="KW-1185">Reference proteome</keyword>
<evidence type="ECO:0000259" key="6">
    <source>
        <dbReference type="PROSITE" id="PS00028"/>
    </source>
</evidence>
<dbReference type="GO" id="GO:0000977">
    <property type="term" value="F:RNA polymerase II transcription regulatory region sequence-specific DNA binding"/>
    <property type="evidence" value="ECO:0007669"/>
    <property type="project" value="TreeGrafter"/>
</dbReference>